<gene>
    <name evidence="2" type="ordered locus">Rcas_1308</name>
</gene>
<name>A7NIU7_ROSCS</name>
<dbReference type="STRING" id="383372.Rcas_1308"/>
<protein>
    <submittedName>
        <fullName evidence="2">Phosphoribosyltransferase</fullName>
    </submittedName>
</protein>
<evidence type="ECO:0000313" key="3">
    <source>
        <dbReference type="Proteomes" id="UP000000263"/>
    </source>
</evidence>
<keyword evidence="2" id="KW-0328">Glycosyltransferase</keyword>
<dbReference type="AlphaFoldDB" id="A7NIU7"/>
<keyword evidence="3" id="KW-1185">Reference proteome</keyword>
<dbReference type="RefSeq" id="WP_012119835.1">
    <property type="nucleotide sequence ID" value="NC_009767.1"/>
</dbReference>
<feature type="domain" description="Phosphoribosyltransferase" evidence="1">
    <location>
        <begin position="79"/>
        <end position="184"/>
    </location>
</feature>
<dbReference type="Gene3D" id="3.30.1310.20">
    <property type="entry name" value="PRTase-like"/>
    <property type="match status" value="1"/>
</dbReference>
<dbReference type="OrthoDB" id="9810066at2"/>
<dbReference type="GO" id="GO:0016757">
    <property type="term" value="F:glycosyltransferase activity"/>
    <property type="evidence" value="ECO:0007669"/>
    <property type="project" value="UniProtKB-KW"/>
</dbReference>
<accession>A7NIU7</accession>
<keyword evidence="2" id="KW-0808">Transferase</keyword>
<dbReference type="Pfam" id="PF00156">
    <property type="entry name" value="Pribosyltran"/>
    <property type="match status" value="1"/>
</dbReference>
<dbReference type="HOGENOM" id="CLU_083583_0_0_0"/>
<reference evidence="2 3" key="1">
    <citation type="submission" date="2007-08" db="EMBL/GenBank/DDBJ databases">
        <title>Complete sequence of Roseiflexus castenholzii DSM 13941.</title>
        <authorList>
            <consortium name="US DOE Joint Genome Institute"/>
            <person name="Copeland A."/>
            <person name="Lucas S."/>
            <person name="Lapidus A."/>
            <person name="Barry K."/>
            <person name="Glavina del Rio T."/>
            <person name="Dalin E."/>
            <person name="Tice H."/>
            <person name="Pitluck S."/>
            <person name="Thompson L.S."/>
            <person name="Brettin T."/>
            <person name="Bruce D."/>
            <person name="Detter J.C."/>
            <person name="Han C."/>
            <person name="Tapia R."/>
            <person name="Schmutz J."/>
            <person name="Larimer F."/>
            <person name="Land M."/>
            <person name="Hauser L."/>
            <person name="Kyrpides N."/>
            <person name="Mikhailova N."/>
            <person name="Bryant D.A."/>
            <person name="Hanada S."/>
            <person name="Tsukatani Y."/>
            <person name="Richardson P."/>
        </authorList>
    </citation>
    <scope>NUCLEOTIDE SEQUENCE [LARGE SCALE GENOMIC DNA]</scope>
    <source>
        <strain evidence="3">DSM 13941 / HLO8</strain>
    </source>
</reference>
<dbReference type="Proteomes" id="UP000000263">
    <property type="component" value="Chromosome"/>
</dbReference>
<sequence length="241" mass="26186">MRIRVKEFPPLFRDRREAGRLLAQRLAAWTDHPDLLVLALPRGGVPIAYEVARALHAPLDIVLVRKLGVPGHAELAMGAIAEGGVRVLNHVVIRELDIPEEIIDHVAREEQRILEQRRRLYRGDRPPPTVEGARVILIDDGLATGMTIMAAIEAVRRGGPAGIMVATPVAAPESVAEIEPLVDEVVALATPEMLYAIGMWYSDFTPTSDAEVCSLLAEALRGYTPGPCSDRALEHGGENAP</sequence>
<evidence type="ECO:0000313" key="2">
    <source>
        <dbReference type="EMBL" id="ABU57405.1"/>
    </source>
</evidence>
<organism evidence="2 3">
    <name type="scientific">Roseiflexus castenholzii (strain DSM 13941 / HLO8)</name>
    <dbReference type="NCBI Taxonomy" id="383372"/>
    <lineage>
        <taxon>Bacteria</taxon>
        <taxon>Bacillati</taxon>
        <taxon>Chloroflexota</taxon>
        <taxon>Chloroflexia</taxon>
        <taxon>Chloroflexales</taxon>
        <taxon>Roseiflexineae</taxon>
        <taxon>Roseiflexaceae</taxon>
        <taxon>Roseiflexus</taxon>
    </lineage>
</organism>
<dbReference type="InterPro" id="IPR029057">
    <property type="entry name" value="PRTase-like"/>
</dbReference>
<dbReference type="EMBL" id="CP000804">
    <property type="protein sequence ID" value="ABU57405.1"/>
    <property type="molecule type" value="Genomic_DNA"/>
</dbReference>
<dbReference type="InterPro" id="IPR000836">
    <property type="entry name" value="PRTase_dom"/>
</dbReference>
<dbReference type="KEGG" id="rca:Rcas_1308"/>
<dbReference type="Gene3D" id="3.40.50.2020">
    <property type="match status" value="1"/>
</dbReference>
<dbReference type="eggNOG" id="COG1926">
    <property type="taxonomic scope" value="Bacteria"/>
</dbReference>
<dbReference type="SUPFAM" id="SSF53271">
    <property type="entry name" value="PRTase-like"/>
    <property type="match status" value="1"/>
</dbReference>
<dbReference type="CDD" id="cd06223">
    <property type="entry name" value="PRTases_typeI"/>
    <property type="match status" value="1"/>
</dbReference>
<evidence type="ECO:0000259" key="1">
    <source>
        <dbReference type="Pfam" id="PF00156"/>
    </source>
</evidence>
<proteinExistence type="predicted"/>